<dbReference type="InterPro" id="IPR036102">
    <property type="entry name" value="OsmC/Ohrsf"/>
</dbReference>
<evidence type="ECO:0000313" key="2">
    <source>
        <dbReference type="EMBL" id="TDQ80973.1"/>
    </source>
</evidence>
<keyword evidence="3" id="KW-1185">Reference proteome</keyword>
<evidence type="ECO:0000313" key="3">
    <source>
        <dbReference type="Proteomes" id="UP000295783"/>
    </source>
</evidence>
<name>A0A4R6WK98_9PROT</name>
<dbReference type="InterPro" id="IPR015946">
    <property type="entry name" value="KH_dom-like_a/b"/>
</dbReference>
<dbReference type="Gene3D" id="3.30.300.20">
    <property type="match status" value="1"/>
</dbReference>
<gene>
    <name evidence="2" type="ORF">A8950_2843</name>
</gene>
<accession>A0A4R6WK98</accession>
<protein>
    <submittedName>
        <fullName evidence="2">OsmC-like protein</fullName>
    </submittedName>
</protein>
<dbReference type="EMBL" id="SNYW01000010">
    <property type="protein sequence ID" value="TDQ80973.1"/>
    <property type="molecule type" value="Genomic_DNA"/>
</dbReference>
<evidence type="ECO:0000256" key="1">
    <source>
        <dbReference type="SAM" id="MobiDB-lite"/>
    </source>
</evidence>
<feature type="region of interest" description="Disordered" evidence="1">
    <location>
        <begin position="1"/>
        <end position="32"/>
    </location>
</feature>
<dbReference type="RefSeq" id="WP_133614303.1">
    <property type="nucleotide sequence ID" value="NZ_SNYW01000010.1"/>
</dbReference>
<dbReference type="Pfam" id="PF02566">
    <property type="entry name" value="OsmC"/>
    <property type="match status" value="1"/>
</dbReference>
<organism evidence="2 3">
    <name type="scientific">Dongia mobilis</name>
    <dbReference type="NCBI Taxonomy" id="578943"/>
    <lineage>
        <taxon>Bacteria</taxon>
        <taxon>Pseudomonadati</taxon>
        <taxon>Pseudomonadota</taxon>
        <taxon>Alphaproteobacteria</taxon>
        <taxon>Rhodospirillales</taxon>
        <taxon>Dongiaceae</taxon>
        <taxon>Dongia</taxon>
    </lineage>
</organism>
<comment type="caution">
    <text evidence="2">The sequence shown here is derived from an EMBL/GenBank/DDBJ whole genome shotgun (WGS) entry which is preliminary data.</text>
</comment>
<reference evidence="2 3" key="1">
    <citation type="submission" date="2019-03" db="EMBL/GenBank/DDBJ databases">
        <title>Genomic Encyclopedia of Type Strains, Phase III (KMG-III): the genomes of soil and plant-associated and newly described type strains.</title>
        <authorList>
            <person name="Whitman W."/>
        </authorList>
    </citation>
    <scope>NUCLEOTIDE SEQUENCE [LARGE SCALE GENOMIC DNA]</scope>
    <source>
        <strain evidence="2 3">CGMCC 1.7660</strain>
    </source>
</reference>
<dbReference type="Proteomes" id="UP000295783">
    <property type="component" value="Unassembled WGS sequence"/>
</dbReference>
<proteinExistence type="predicted"/>
<dbReference type="AlphaFoldDB" id="A0A4R6WK98"/>
<feature type="compositionally biased region" description="Polar residues" evidence="1">
    <location>
        <begin position="7"/>
        <end position="22"/>
    </location>
</feature>
<sequence>MSRDTKTSTSQPSARITLTARTNLAGHENRPDMEPVRRVLAALADSLAATYRGEALSAGIPLEQVDIRVEAGLDFDRLDPAHLRIEVRLQSPAGIAALEALRLAVEDRDPLIRLVRQAIPTRLEIALDLRETRSIAA</sequence>
<dbReference type="InterPro" id="IPR003718">
    <property type="entry name" value="OsmC/Ohr_fam"/>
</dbReference>
<dbReference type="SUPFAM" id="SSF82784">
    <property type="entry name" value="OsmC-like"/>
    <property type="match status" value="1"/>
</dbReference>